<evidence type="ECO:0000313" key="1">
    <source>
        <dbReference type="EMBL" id="AUV63587.1"/>
    </source>
</evidence>
<organism evidence="1 2">
    <name type="scientific">Shigella phage Sf21</name>
    <dbReference type="NCBI Taxonomy" id="2024308"/>
    <lineage>
        <taxon>Viruses</taxon>
        <taxon>Duplodnaviria</taxon>
        <taxon>Heunggongvirae</taxon>
        <taxon>Uroviricota</taxon>
        <taxon>Caudoviricetes</taxon>
        <taxon>Pantevenvirales</taxon>
        <taxon>Straboviridae</taxon>
        <taxon>Tevenvirinae</taxon>
        <taxon>Tequatrovirus</taxon>
        <taxon>Tequatrovirus sf21</taxon>
    </lineage>
</organism>
<reference evidence="1 2" key="1">
    <citation type="submission" date="2017-06" db="EMBL/GenBank/DDBJ databases">
        <title>The isolation and characterization of 16 novel Shigella-infecting phages from the environment.</title>
        <authorList>
            <person name="Doore S.M."/>
            <person name="Schrad J.R."/>
            <person name="Dover J.A."/>
            <person name="Parent K.N."/>
        </authorList>
    </citation>
    <scope>NUCLEOTIDE SEQUENCE [LARGE SCALE GENOMIC DNA]</scope>
</reference>
<evidence type="ECO:0000313" key="2">
    <source>
        <dbReference type="Proteomes" id="UP000240619"/>
    </source>
</evidence>
<proteinExistence type="predicted"/>
<dbReference type="Pfam" id="PF23813">
    <property type="entry name" value="AdfA"/>
    <property type="match status" value="1"/>
</dbReference>
<sequence length="119" mass="13601">MHISSELSFLNMEKISFSLVDEIIHCGFYEPRFNSEVGYIIVKDNLILKVYSAVKDFHHENINLKFNKENVLHCAVAITGNQGTCVMLSDEINDLLNEMEDITVPSIDDQIFNAFMNRG</sequence>
<keyword evidence="2" id="KW-1185">Reference proteome</keyword>
<dbReference type="InterPro" id="IPR055608">
    <property type="entry name" value="AdfA-like"/>
</dbReference>
<protein>
    <submittedName>
        <fullName evidence="1">Uncharacterized protein</fullName>
    </submittedName>
</protein>
<dbReference type="Proteomes" id="UP000240619">
    <property type="component" value="Segment"/>
</dbReference>
<dbReference type="EMBL" id="MF327007">
    <property type="protein sequence ID" value="AUV63587.1"/>
    <property type="molecule type" value="Genomic_DNA"/>
</dbReference>
<accession>A0A2K9VMS0</accession>
<name>A0A2K9VMS0_9CAUD</name>
<gene>
    <name evidence="1" type="ORF">Sf21_gp34</name>
</gene>